<dbReference type="PROSITE" id="PS00713">
    <property type="entry name" value="NA_DICARBOXYL_SYMP_1"/>
    <property type="match status" value="1"/>
</dbReference>
<evidence type="ECO:0000256" key="4">
    <source>
        <dbReference type="ARBA" id="ARBA00022692"/>
    </source>
</evidence>
<dbReference type="FunFam" id="1.10.3860.10:FF:000008">
    <property type="entry name" value="Amino acid transporter"/>
    <property type="match status" value="1"/>
</dbReference>
<dbReference type="Bgee" id="FBgn0026438">
    <property type="expression patterns" value="Expressed in outer photoreceptor cell (Drosophila) in insect head and 148 other cell types or tissues"/>
</dbReference>
<feature type="transmembrane region" description="Helical" evidence="9">
    <location>
        <begin position="316"/>
        <end position="343"/>
    </location>
</feature>
<dbReference type="ExpressionAtlas" id="E1JHQ6">
    <property type="expression patterns" value="baseline and differential"/>
</dbReference>
<dbReference type="Gene3D" id="1.10.3860.10">
    <property type="entry name" value="Sodium:dicarboxylate symporter"/>
    <property type="match status" value="1"/>
</dbReference>
<proteinExistence type="inferred from homology"/>
<dbReference type="GO" id="GO:0005313">
    <property type="term" value="F:L-glutamate transmembrane transporter activity"/>
    <property type="evidence" value="ECO:0000318"/>
    <property type="project" value="GO_Central"/>
</dbReference>
<reference evidence="11 13" key="9">
    <citation type="journal article" date="2015" name="G3 (Bethesda)">
        <title>Gene Model Annotations for Drosophila melanogaster: Impact of High-Throughput Data.</title>
        <authorList>
            <consortium name="FlyBase Consortium"/>
            <person name="Matthews B.B."/>
            <person name="Dos Santos G."/>
            <person name="Crosby M.A."/>
            <person name="Emmert D.B."/>
            <person name="St Pierre S.E."/>
            <person name="Gramates L.S."/>
            <person name="Zhou P."/>
            <person name="Schroeder A.J."/>
            <person name="Falls K."/>
            <person name="Strelets V."/>
            <person name="Russo S.M."/>
            <person name="Gelbart W.M."/>
            <person name="null"/>
        </authorList>
    </citation>
    <scope>NUCLEOTIDE SEQUENCE [LARGE SCALE GENOMIC DNA]</scope>
    <source>
        <strain evidence="13">Berkeley</strain>
    </source>
</reference>
<accession>E1JHQ6</accession>
<dbReference type="Reactome" id="R-DME-425393">
    <property type="pathway name" value="Transport of inorganic cations/anions and amino acids/oligopeptides"/>
</dbReference>
<evidence type="ECO:0000256" key="7">
    <source>
        <dbReference type="ARBA" id="ARBA00023136"/>
    </source>
</evidence>
<keyword evidence="4 9" id="KW-0812">Transmembrane</keyword>
<dbReference type="InterPro" id="IPR050746">
    <property type="entry name" value="DAACS"/>
</dbReference>
<dbReference type="VEuPathDB" id="VectorBase:FBgn0026438"/>
<dbReference type="KEGG" id="dme:Dmel_CG3159"/>
<evidence type="ECO:0000256" key="10">
    <source>
        <dbReference type="SAM" id="MobiDB-lite"/>
    </source>
</evidence>
<evidence type="ECO:0000256" key="3">
    <source>
        <dbReference type="ARBA" id="ARBA00022448"/>
    </source>
</evidence>
<dbReference type="OMA" id="DYMLIAV"/>
<dbReference type="PhylomeDB" id="E1JHQ6"/>
<reference evidence="11 13" key="3">
    <citation type="journal article" date="2002" name="Genome Biol.">
        <title>Annotation of the Drosophila melanogaster euchromatic genome: a systematic review.</title>
        <authorList>
            <person name="Misra S."/>
            <person name="Crosby M.A."/>
            <person name="Mungall C.J."/>
            <person name="Matthews B.B."/>
            <person name="Campbell K.S."/>
            <person name="Hradecky P."/>
            <person name="Huang Y."/>
            <person name="Kaminker J.S."/>
            <person name="Millburn G.H."/>
            <person name="Prochnik S.E."/>
            <person name="Smith C.D."/>
            <person name="Tupy J.L."/>
            <person name="Whitfied E.J."/>
            <person name="Bayraktaroglu L."/>
            <person name="Berman B.P."/>
            <person name="Bettencourt B.R."/>
            <person name="Celniker S.E."/>
            <person name="de Grey A.D."/>
            <person name="Drysdale R.A."/>
            <person name="Harris N.L."/>
            <person name="Richter J."/>
            <person name="Russo S."/>
            <person name="Schroeder A.J."/>
            <person name="Shu S.Q."/>
            <person name="Stapleton M."/>
            <person name="Yamada C."/>
            <person name="Ashburner M."/>
            <person name="Gelbart W.M."/>
            <person name="Rubin G.M."/>
            <person name="Lewis S.E."/>
        </authorList>
    </citation>
    <scope>GENOME REANNOTATION</scope>
    <source>
        <strain evidence="13">Berkeley</strain>
    </source>
</reference>
<keyword evidence="8" id="KW-0325">Glycoprotein</keyword>
<dbReference type="OrthoDB" id="5877963at2759"/>
<keyword evidence="5 9" id="KW-0769">Symport</keyword>
<dbReference type="SUPFAM" id="SSF118215">
    <property type="entry name" value="Proton glutamate symport protein"/>
    <property type="match status" value="1"/>
</dbReference>
<dbReference type="GeneID" id="33247"/>
<keyword evidence="6 9" id="KW-1133">Transmembrane helix</keyword>
<reference evidence="11 13" key="8">
    <citation type="journal article" date="2007" name="Science">
        <title>Sequence finishing and mapping of Drosophila melanogaster heterochromatin.</title>
        <authorList>
            <person name="Hoskins R.A."/>
            <person name="Carlson J.W."/>
            <person name="Kennedy C."/>
            <person name="Acevedo D."/>
            <person name="Evans-Holm M."/>
            <person name="Frise E."/>
            <person name="Wan K.H."/>
            <person name="Park S."/>
            <person name="Mendez-Lago M."/>
            <person name="Rossi F."/>
            <person name="Villasante A."/>
            <person name="Dimitri P."/>
            <person name="Karpen G.H."/>
            <person name="Celniker S.E."/>
        </authorList>
    </citation>
    <scope>NUCLEOTIDE SEQUENCE [LARGE SCALE GENOMIC DNA]</scope>
    <source>
        <strain evidence="13">Berkeley</strain>
    </source>
</reference>
<evidence type="ECO:0000256" key="9">
    <source>
        <dbReference type="RuleBase" id="RU361216"/>
    </source>
</evidence>
<dbReference type="InterPro" id="IPR036458">
    <property type="entry name" value="Na:dicarbo_symporter_sf"/>
</dbReference>
<sequence length="579" mass="62945">MEMEKSGKFSDYLFAKMGPPTSTELPPKTTECSDAPVELTGYRRWLSENLMLLVTLSGVLLGVILGLSLRPLNLHGDSIMLISYPGELFMRVLKLMILPLVISSLIAGSASLNAKMNGKIALRTLVYFASTSFFNAALGIALVLLIHPGNPDLHNADDRSTDRRAVNLLDSLLDLGRNVFPDNLFQASIQQAHTVYLPKPSILHVFNETMNDTLASGSEAQRLSEDLTEDVVLVRDIQYRSGTNTLGIVFFCLVFGTFLGTIGQKGQVVVDFFAAIFEVIMKMVTCVMWLTPVGISSVIAGKILSVGDLGLVMSQLMWFIVTVAIGVFIYQFVVMQAIYFVVVRRNPFKFYAGLIQAMLTAFATASTAAALPITFRCMNEKLKVDPRITRFVLPIGCNINMDGTALYIAVASIFIAQMSGMVLGFGELLTVLLTSTAASMSSASVPSAALVLLLVVLTAIDAPVQDVTLLFAVDWFVDRIRTTNNMLGDCYTAAVVEELSRKELMALDAASVNYQDMPAGTPNGHGHGHGHHDGGLLEGQTELETSSKCVMTMTDSVVVDISAVMNNVNLQQEHCNRRV</sequence>
<dbReference type="AGR" id="FB:FBgn0026438"/>
<dbReference type="GO" id="GO:0015734">
    <property type="term" value="P:taurine transmembrane transport"/>
    <property type="evidence" value="ECO:0000314"/>
    <property type="project" value="FlyBase"/>
</dbReference>
<feature type="transmembrane region" description="Helical" evidence="9">
    <location>
        <begin position="245"/>
        <end position="262"/>
    </location>
</feature>
<protein>
    <recommendedName>
        <fullName evidence="9">Amino acid transporter</fullName>
    </recommendedName>
</protein>
<dbReference type="GO" id="GO:0015501">
    <property type="term" value="F:glutamate:sodium symporter activity"/>
    <property type="evidence" value="ECO:0000250"/>
    <property type="project" value="FlyBase"/>
</dbReference>
<reference evidence="11 13" key="7">
    <citation type="journal article" date="2007" name="Science">
        <title>The Release 5.1 annotation of Drosophila melanogaster heterochromatin.</title>
        <authorList>
            <person name="Smith C.D."/>
            <person name="Shu S."/>
            <person name="Mungall C.J."/>
            <person name="Karpen G.H."/>
        </authorList>
    </citation>
    <scope>NUCLEOTIDE SEQUENCE [LARGE SCALE GENOMIC DNA]</scope>
    <source>
        <strain evidence="13">Berkeley</strain>
    </source>
</reference>
<dbReference type="SMR" id="E1JHQ6"/>
<dbReference type="Reactome" id="R-DME-210500">
    <property type="pathway name" value="Glutamate Neurotransmitter Release Cycle"/>
</dbReference>
<dbReference type="CTD" id="33247"/>
<dbReference type="FlyBase" id="FBgn0026438">
    <property type="gene designation" value="Eaat2"/>
</dbReference>
<dbReference type="eggNOG" id="KOG3787">
    <property type="taxonomic scope" value="Eukaryota"/>
</dbReference>
<dbReference type="GO" id="GO:0015175">
    <property type="term" value="F:neutral L-amino acid transmembrane transporter activity"/>
    <property type="evidence" value="ECO:0000318"/>
    <property type="project" value="GO_Central"/>
</dbReference>
<dbReference type="EMBL" id="AE014134">
    <property type="protein sequence ID" value="ACZ94136.1"/>
    <property type="molecule type" value="Genomic_DNA"/>
</dbReference>
<dbReference type="STRING" id="7227.FBpp0290531"/>
<dbReference type="PRINTS" id="PR00173">
    <property type="entry name" value="EDTRNSPORT"/>
</dbReference>
<evidence type="ECO:0000256" key="8">
    <source>
        <dbReference type="ARBA" id="ARBA00023180"/>
    </source>
</evidence>
<dbReference type="BioGRID-ORCS" id="33247">
    <property type="hits" value="0 hits in 1 CRISPR screen"/>
</dbReference>
<reference evidence="11 13" key="10">
    <citation type="journal article" date="2015" name="G3 (Bethesda)">
        <title>Gene Model Annotations for Drosophila melanogaster: The Rule-Benders.</title>
        <authorList>
            <consortium name="FlyBase Consortium"/>
            <person name="Crosby M.A."/>
            <person name="Gramates L.S."/>
            <person name="Dos Santos G."/>
            <person name="Matthews B.B."/>
            <person name="St Pierre S.E."/>
            <person name="Zhou P."/>
            <person name="Schroeder A.J."/>
            <person name="Falls K."/>
            <person name="Emmert D.B."/>
            <person name="Russo S.M."/>
            <person name="Gelbart W.M."/>
            <person name="null"/>
        </authorList>
    </citation>
    <scope>NUCLEOTIDE SEQUENCE [LARGE SCALE GENOMIC DNA]</scope>
    <source>
        <strain evidence="13">Berkeley</strain>
    </source>
</reference>
<dbReference type="GO" id="GO:0005369">
    <property type="term" value="F:taurine:sodium symporter activity"/>
    <property type="evidence" value="ECO:0000314"/>
    <property type="project" value="FlyBase"/>
</dbReference>
<organism evidence="11 13">
    <name type="scientific">Drosophila melanogaster</name>
    <name type="common">Fruit fly</name>
    <dbReference type="NCBI Taxonomy" id="7227"/>
    <lineage>
        <taxon>Eukaryota</taxon>
        <taxon>Metazoa</taxon>
        <taxon>Ecdysozoa</taxon>
        <taxon>Arthropoda</taxon>
        <taxon>Hexapoda</taxon>
        <taxon>Insecta</taxon>
        <taxon>Pterygota</taxon>
        <taxon>Neoptera</taxon>
        <taxon>Endopterygota</taxon>
        <taxon>Diptera</taxon>
        <taxon>Brachycera</taxon>
        <taxon>Muscomorpha</taxon>
        <taxon>Ephydroidea</taxon>
        <taxon>Drosophilidae</taxon>
        <taxon>Drosophila</taxon>
        <taxon>Sophophora</taxon>
    </lineage>
</organism>
<dbReference type="PaxDb" id="7227-FBpp0290531"/>
<reference evidence="11 13" key="2">
    <citation type="journal article" date="2002" name="Genome Biol.">
        <title>Finishing a whole-genome shotgun: release 3 of the Drosophila melanogaster euchromatic genome sequence.</title>
        <authorList>
            <person name="Celniker S.E."/>
            <person name="Wheeler D.A."/>
            <person name="Kronmiller B."/>
            <person name="Carlson J.W."/>
            <person name="Halpern A."/>
            <person name="Patel S."/>
            <person name="Adams M."/>
            <person name="Champe M."/>
            <person name="Dugan S.P."/>
            <person name="Frise E."/>
            <person name="Hodgson A."/>
            <person name="George R.A."/>
            <person name="Hoskins R.A."/>
            <person name="Laverty T."/>
            <person name="Muzny D.M."/>
            <person name="Nelson C.R."/>
            <person name="Pacleb J.M."/>
            <person name="Park S."/>
            <person name="Pfeiffer B.D."/>
            <person name="Richards S."/>
            <person name="Sodergren E.J."/>
            <person name="Svirskas R."/>
            <person name="Tabor P.E."/>
            <person name="Wan K."/>
            <person name="Stapleton M."/>
            <person name="Sutton G.G."/>
            <person name="Venter C."/>
            <person name="Weinstock G."/>
            <person name="Scherer S.E."/>
            <person name="Myers E.W."/>
            <person name="Gibbs R.A."/>
            <person name="Rubin G.M."/>
        </authorList>
    </citation>
    <scope>NUCLEOTIDE SEQUENCE [LARGE SCALE GENOMIC DNA]</scope>
    <source>
        <strain evidence="13">Berkeley</strain>
    </source>
</reference>
<feature type="transmembrane region" description="Helical" evidence="9">
    <location>
        <begin position="391"/>
        <end position="415"/>
    </location>
</feature>
<dbReference type="GO" id="GO:0015813">
    <property type="term" value="P:L-glutamate transmembrane transport"/>
    <property type="evidence" value="ECO:0000318"/>
    <property type="project" value="GO_Central"/>
</dbReference>
<keyword evidence="7 9" id="KW-0472">Membrane</keyword>
<evidence type="ECO:0000313" key="12">
    <source>
        <dbReference type="FlyBase" id="FBgn0026438"/>
    </source>
</evidence>
<evidence type="ECO:0000313" key="13">
    <source>
        <dbReference type="Proteomes" id="UP000000803"/>
    </source>
</evidence>
<evidence type="ECO:0000313" key="11">
    <source>
        <dbReference type="EMBL" id="ACZ94136.1"/>
    </source>
</evidence>
<feature type="transmembrane region" description="Helical" evidence="9">
    <location>
        <begin position="50"/>
        <end position="69"/>
    </location>
</feature>
<keyword evidence="3 9" id="KW-0813">Transport</keyword>
<dbReference type="InterPro" id="IPR018107">
    <property type="entry name" value="Na-dicarboxylate_symporter_CS"/>
</dbReference>
<name>E1JHQ6_DROME</name>
<evidence type="ECO:0000256" key="6">
    <source>
        <dbReference type="ARBA" id="ARBA00022989"/>
    </source>
</evidence>
<reference evidence="11 13" key="5">
    <citation type="journal article" date="2002" name="Genome Biol.">
        <title>Heterochromatic sequences in a Drosophila whole-genome shotgun assembly.</title>
        <authorList>
            <person name="Hoskins R.A."/>
            <person name="Smith C.D."/>
            <person name="Carlson J.W."/>
            <person name="Carvalho A.B."/>
            <person name="Halpern A."/>
            <person name="Kaminker J.S."/>
            <person name="Kennedy C."/>
            <person name="Mungall C.J."/>
            <person name="Sullivan B.A."/>
            <person name="Sutton G.G."/>
            <person name="Yasuhara J.C."/>
            <person name="Wakimoto B.T."/>
            <person name="Myers E.W."/>
            <person name="Celniker S.E."/>
            <person name="Rubin G.M."/>
            <person name="Karpen G.H."/>
        </authorList>
    </citation>
    <scope>NUCLEOTIDE SEQUENCE [LARGE SCALE GENOMIC DNA]</scope>
    <source>
        <strain evidence="13">Berkeley</strain>
    </source>
</reference>
<dbReference type="Reactome" id="R-DME-210455">
    <property type="pathway name" value="Astrocytic Glutamate-Glutamine Uptake And Metabolism"/>
</dbReference>
<comment type="subcellular location">
    <subcellularLocation>
        <location evidence="1 9">Membrane</location>
        <topology evidence="1 9">Multi-pass membrane protein</topology>
    </subcellularLocation>
</comment>
<dbReference type="PANTHER" id="PTHR11958">
    <property type="entry name" value="SODIUM/DICARBOXYLATE SYMPORTER-RELATED"/>
    <property type="match status" value="1"/>
</dbReference>
<feature type="region of interest" description="Disordered" evidence="10">
    <location>
        <begin position="518"/>
        <end position="537"/>
    </location>
</feature>
<gene>
    <name evidence="11 12" type="primary">Eaat2</name>
    <name evidence="11" type="synonym">dEAAT2</name>
    <name evidence="11" type="synonym">dEaat2</name>
    <name evidence="11" type="synonym">Dmel\CG3159</name>
    <name evidence="11" type="synonym">EAAT</name>
    <name evidence="11" type="synonym">Eaat 2</name>
    <name evidence="11" type="synonym">EAAT2</name>
    <name evidence="11 12" type="ORF">CG3159</name>
    <name evidence="11" type="ORF">Dmel_CG3159</name>
</gene>
<dbReference type="InParanoid" id="E1JHQ6"/>
<dbReference type="FunCoup" id="E1JHQ6">
    <property type="interactions" value="124"/>
</dbReference>
<reference evidence="11 13" key="6">
    <citation type="journal article" date="2005" name="PLoS Comput. Biol.">
        <title>Combined evidence annotation of transposable elements in genome sequences.</title>
        <authorList>
            <person name="Quesneville H."/>
            <person name="Bergman C.M."/>
            <person name="Andrieu O."/>
            <person name="Autard D."/>
            <person name="Nouaud D."/>
            <person name="Ashburner M."/>
            <person name="Anxolabehere D."/>
        </authorList>
    </citation>
    <scope>NUCLEOTIDE SEQUENCE [LARGE SCALE GENOMIC DNA]</scope>
    <source>
        <strain evidence="13">Berkeley</strain>
    </source>
</reference>
<evidence type="ECO:0000256" key="2">
    <source>
        <dbReference type="ARBA" id="ARBA00006148"/>
    </source>
</evidence>
<dbReference type="InterPro" id="IPR001991">
    <property type="entry name" value="Na-dicarboxylate_symporter"/>
</dbReference>
<reference evidence="11 13" key="1">
    <citation type="journal article" date="2000" name="Science">
        <title>The genome sequence of Drosophila melanogaster.</title>
        <authorList>
            <person name="Adams M.D."/>
            <person name="Celniker S.E."/>
            <person name="Holt R.A."/>
            <person name="Evans C.A."/>
            <person name="Gocayne J.D."/>
            <person name="Amanatides P.G."/>
            <person name="Scherer S.E."/>
            <person name="Li P.W."/>
            <person name="Hoskins R.A."/>
            <person name="Galle R.F."/>
            <person name="George R.A."/>
            <person name="Lewis S.E."/>
            <person name="Richards S."/>
            <person name="Ashburner M."/>
            <person name="Henderson S.N."/>
            <person name="Sutton G.G."/>
            <person name="Wortman J.R."/>
            <person name="Yandell M.D."/>
            <person name="Zhang Q."/>
            <person name="Chen L.X."/>
            <person name="Brandon R.C."/>
            <person name="Rogers Y.H."/>
            <person name="Blazej R.G."/>
            <person name="Champe M."/>
            <person name="Pfeiffer B.D."/>
            <person name="Wan K.H."/>
            <person name="Doyle C."/>
            <person name="Baxter E.G."/>
            <person name="Helt G."/>
            <person name="Nelson C.R."/>
            <person name="Gabor G.L."/>
            <person name="Abril J.F."/>
            <person name="Agbayani A."/>
            <person name="An H.J."/>
            <person name="Andrews-Pfannkoch C."/>
            <person name="Baldwin D."/>
            <person name="Ballew R.M."/>
            <person name="Basu A."/>
            <person name="Baxendale J."/>
            <person name="Bayraktaroglu L."/>
            <person name="Beasley E.M."/>
            <person name="Beeson K.Y."/>
            <person name="Benos P.V."/>
            <person name="Berman B.P."/>
            <person name="Bhandari D."/>
            <person name="Bolshakov S."/>
            <person name="Borkova D."/>
            <person name="Botchan M.R."/>
            <person name="Bouck J."/>
            <person name="Brokstein P."/>
            <person name="Brottier P."/>
            <person name="Burtis K.C."/>
            <person name="Busam D.A."/>
            <person name="Butler H."/>
            <person name="Cadieu E."/>
            <person name="Center A."/>
            <person name="Chandra I."/>
            <person name="Cherry J.M."/>
            <person name="Cawley S."/>
            <person name="Dahlke C."/>
            <person name="Davenport L.B."/>
            <person name="Davies P."/>
            <person name="de Pablos B."/>
            <person name="Delcher A."/>
            <person name="Deng Z."/>
            <person name="Mays A.D."/>
            <person name="Dew I."/>
            <person name="Dietz S.M."/>
            <person name="Dodson K."/>
            <person name="Doup L.E."/>
            <person name="Downes M."/>
            <person name="Dugan-Rocha S."/>
            <person name="Dunkov B.C."/>
            <person name="Dunn P."/>
            <person name="Durbin K.J."/>
            <person name="Evangelista C.C."/>
            <person name="Ferraz C."/>
            <person name="Ferriera S."/>
            <person name="Fleischmann W."/>
            <person name="Fosler C."/>
            <person name="Gabrielian A.E."/>
            <person name="Garg N.S."/>
            <person name="Gelbart W.M."/>
            <person name="Glasser K."/>
            <person name="Glodek A."/>
            <person name="Gong F."/>
            <person name="Gorrell J.H."/>
            <person name="Gu Z."/>
            <person name="Guan P."/>
            <person name="Harris M."/>
            <person name="Harris N.L."/>
            <person name="Harvey D."/>
            <person name="Heiman T.J."/>
            <person name="Hernandez J.R."/>
            <person name="Houck J."/>
            <person name="Hostin D."/>
            <person name="Houston K.A."/>
            <person name="Howland T.J."/>
            <person name="Wei M.H."/>
            <person name="Ibegwam C."/>
            <person name="Jalali M."/>
            <person name="Kalush F."/>
            <person name="Karpen G.H."/>
            <person name="Ke Z."/>
            <person name="Kennison J.A."/>
            <person name="Ketchum K.A."/>
            <person name="Kimmel B.E."/>
            <person name="Kodira C.D."/>
            <person name="Kraft C."/>
            <person name="Kravitz S."/>
            <person name="Kulp D."/>
            <person name="Lai Z."/>
            <person name="Lasko P."/>
            <person name="Lei Y."/>
            <person name="Levitsky A.A."/>
            <person name="Li J."/>
            <person name="Li Z."/>
            <person name="Liang Y."/>
            <person name="Lin X."/>
            <person name="Liu X."/>
            <person name="Mattei B."/>
            <person name="McIntosh T.C."/>
            <person name="McLeod M.P."/>
            <person name="McPherson D."/>
            <person name="Merkulov G."/>
            <person name="Milshina N.V."/>
            <person name="Mobarry C."/>
            <person name="Morris J."/>
            <person name="Moshrefi A."/>
            <person name="Mount S.M."/>
            <person name="Moy M."/>
            <person name="Murphy B."/>
            <person name="Murphy L."/>
            <person name="Muzny D.M."/>
            <person name="Nelson D.L."/>
            <person name="Nelson D.R."/>
            <person name="Nelson K.A."/>
            <person name="Nixon K."/>
            <person name="Nusskern D.R."/>
            <person name="Pacleb J.M."/>
            <person name="Palazzolo M."/>
            <person name="Pittman G.S."/>
            <person name="Pan S."/>
            <person name="Pollard J."/>
            <person name="Puri V."/>
            <person name="Reese M.G."/>
            <person name="Reinert K."/>
            <person name="Remington K."/>
            <person name="Saunders R.D."/>
            <person name="Scheeler F."/>
            <person name="Shen H."/>
            <person name="Shue B.C."/>
            <person name="Siden-Kiamos I."/>
            <person name="Simpson M."/>
            <person name="Skupski M.P."/>
            <person name="Smith T."/>
            <person name="Spier E."/>
            <person name="Spradling A.C."/>
            <person name="Stapleton M."/>
            <person name="Strong R."/>
            <person name="Sun E."/>
            <person name="Svirskas R."/>
            <person name="Tector C."/>
            <person name="Turner R."/>
            <person name="Venter E."/>
            <person name="Wang A.H."/>
            <person name="Wang X."/>
            <person name="Wang Z.Y."/>
            <person name="Wassarman D.A."/>
            <person name="Weinstock G.M."/>
            <person name="Weissenbach J."/>
            <person name="Williams S.M."/>
            <person name="WoodageT"/>
            <person name="Worley K.C."/>
            <person name="Wu D."/>
            <person name="Yang S."/>
            <person name="Yao Q.A."/>
            <person name="Ye J."/>
            <person name="Yeh R.F."/>
            <person name="Zaveri J.S."/>
            <person name="Zhan M."/>
            <person name="Zhang G."/>
            <person name="Zhao Q."/>
            <person name="Zheng L."/>
            <person name="Zheng X.H."/>
            <person name="Zhong F.N."/>
            <person name="Zhong W."/>
            <person name="Zhou X."/>
            <person name="Zhu S."/>
            <person name="Zhu X."/>
            <person name="Smith H.O."/>
            <person name="Gibbs R.A."/>
            <person name="Myers E.W."/>
            <person name="Rubin G.M."/>
            <person name="Venter J.C."/>
        </authorList>
    </citation>
    <scope>NUCLEOTIDE SEQUENCE [LARGE SCALE GENOMIC DNA]</scope>
    <source>
        <strain evidence="13">Berkeley</strain>
    </source>
</reference>
<comment type="similarity">
    <text evidence="2 9">Belongs to the dicarboxylate/amino acid:cation symporter (DAACS) (TC 2.A.23) family.</text>
</comment>
<dbReference type="AlphaFoldDB" id="E1JHQ6"/>
<feature type="transmembrane region" description="Helical" evidence="9">
    <location>
        <begin position="89"/>
        <end position="112"/>
    </location>
</feature>
<feature type="transmembrane region" description="Helical" evidence="9">
    <location>
        <begin position="283"/>
        <end position="304"/>
    </location>
</feature>
<reference evidence="11 13" key="4">
    <citation type="journal article" date="2002" name="Genome Biol.">
        <title>The transposable elements of the Drosophila melanogaster euchromatin: a genomics perspective.</title>
        <authorList>
            <person name="Kaminker J.S."/>
            <person name="Bergman C.M."/>
            <person name="Kronmiller B."/>
            <person name="Carlson J."/>
            <person name="Svirskas R."/>
            <person name="Patel S."/>
            <person name="Frise E."/>
            <person name="Wheeler D.A."/>
            <person name="Lewis S.E."/>
            <person name="Rubin G.M."/>
            <person name="Ashburner M."/>
            <person name="Celniker S.E."/>
        </authorList>
    </citation>
    <scope>NUCLEOTIDE SEQUENCE [LARGE SCALE GENOMIC DNA]</scope>
    <source>
        <strain evidence="13">Berkeley</strain>
    </source>
</reference>
<feature type="transmembrane region" description="Helical" evidence="9">
    <location>
        <begin position="350"/>
        <end position="371"/>
    </location>
</feature>
<dbReference type="Proteomes" id="UP000000803">
    <property type="component" value="Chromosome 2L"/>
</dbReference>
<reference evidence="11 13" key="11">
    <citation type="journal article" date="2015" name="Genome Res.">
        <title>The Release 6 reference sequence of the Drosophila melanogaster genome.</title>
        <authorList>
            <person name="Hoskins R.A."/>
            <person name="Carlson J.W."/>
            <person name="Wan K.H."/>
            <person name="Park S."/>
            <person name="Mendez I."/>
            <person name="Galle S.E."/>
            <person name="Booth B.W."/>
            <person name="Pfeiffer B.D."/>
            <person name="George R.A."/>
            <person name="Svirskas R."/>
            <person name="Krzywinski M."/>
            <person name="Schein J."/>
            <person name="Accardo M.C."/>
            <person name="Damia E."/>
            <person name="Messina G."/>
            <person name="Mendez-Lago M."/>
            <person name="de Pablos B."/>
            <person name="Demakova O.V."/>
            <person name="Andreyeva E.N."/>
            <person name="Boldyreva L.V."/>
            <person name="Marra M."/>
            <person name="Carvalho A.B."/>
            <person name="Dimitri P."/>
            <person name="Villasante A."/>
            <person name="Zhimulev I.F."/>
            <person name="Rubin G.M."/>
            <person name="Karpen G.H."/>
            <person name="Celniker S.E."/>
        </authorList>
    </citation>
    <scope>NUCLEOTIDE SEQUENCE [LARGE SCALE GENOMIC DNA]</scope>
    <source>
        <strain evidence="13">Berkeley</strain>
    </source>
</reference>
<dbReference type="RefSeq" id="NP_001162844.1">
    <property type="nucleotide sequence ID" value="NM_001169373.2"/>
</dbReference>
<feature type="transmembrane region" description="Helical" evidence="9">
    <location>
        <begin position="449"/>
        <end position="477"/>
    </location>
</feature>
<feature type="transmembrane region" description="Helical" evidence="9">
    <location>
        <begin position="124"/>
        <end position="146"/>
    </location>
</feature>
<evidence type="ECO:0000256" key="5">
    <source>
        <dbReference type="ARBA" id="ARBA00022847"/>
    </source>
</evidence>
<evidence type="ECO:0000256" key="1">
    <source>
        <dbReference type="ARBA" id="ARBA00004141"/>
    </source>
</evidence>
<keyword evidence="13" id="KW-1185">Reference proteome</keyword>
<dbReference type="PANTHER" id="PTHR11958:SF111">
    <property type="entry name" value="AMINO ACID TRANSPORTER"/>
    <property type="match status" value="1"/>
</dbReference>
<dbReference type="GO" id="GO:0005886">
    <property type="term" value="C:plasma membrane"/>
    <property type="evidence" value="ECO:0000250"/>
    <property type="project" value="FlyBase"/>
</dbReference>
<dbReference type="Pfam" id="PF00375">
    <property type="entry name" value="SDF"/>
    <property type="match status" value="1"/>
</dbReference>
<dbReference type="GO" id="GO:0015183">
    <property type="term" value="F:L-aspartate transmembrane transporter activity"/>
    <property type="evidence" value="ECO:0000314"/>
    <property type="project" value="FlyBase"/>
</dbReference>